<name>A0ABT3GN74_9BACT</name>
<dbReference type="SUPFAM" id="SSF75005">
    <property type="entry name" value="Arabinanase/levansucrase/invertase"/>
    <property type="match status" value="1"/>
</dbReference>
<evidence type="ECO:0000256" key="1">
    <source>
        <dbReference type="ARBA" id="ARBA00009865"/>
    </source>
</evidence>
<dbReference type="InterPro" id="IPR041542">
    <property type="entry name" value="GH43_C2"/>
</dbReference>
<keyword evidence="3 4" id="KW-0326">Glycosidase</keyword>
<dbReference type="SUPFAM" id="SSF49899">
    <property type="entry name" value="Concanavalin A-like lectins/glucanases"/>
    <property type="match status" value="1"/>
</dbReference>
<dbReference type="CDD" id="cd09001">
    <property type="entry name" value="GH43_FsAxh1-like"/>
    <property type="match status" value="1"/>
</dbReference>
<evidence type="ECO:0000256" key="3">
    <source>
        <dbReference type="ARBA" id="ARBA00023295"/>
    </source>
</evidence>
<evidence type="ECO:0000256" key="2">
    <source>
        <dbReference type="ARBA" id="ARBA00022801"/>
    </source>
</evidence>
<evidence type="ECO:0000259" key="5">
    <source>
        <dbReference type="Pfam" id="PF17851"/>
    </source>
</evidence>
<gene>
    <name evidence="6" type="ORF">OKA05_20565</name>
</gene>
<dbReference type="EMBL" id="JAPDDT010000010">
    <property type="protein sequence ID" value="MCW1924968.1"/>
    <property type="molecule type" value="Genomic_DNA"/>
</dbReference>
<keyword evidence="2 4" id="KW-0378">Hydrolase</keyword>
<dbReference type="InterPro" id="IPR051795">
    <property type="entry name" value="Glycosyl_Hydrlase_43"/>
</dbReference>
<sequence>MNPAAHSYPWVPDQGDGTYRNPVLHADYSDPDVVRVGSDYFLTSSSFNCTPGLPILHSRDLVNWRIVNHALKNLSHPRYSEVQPGHGVWAPSIRHHDGKFWIFFPTPDEGLYLTTATDPAGDWSAPHLVLAGKGLIDPCPFWDDDGKAYLIHAYAGSRAGIRNKLHLRPMAPDGSRTLGKGKVVIEIDPSLPALEGPKLHKRSGWYYISAPAGGVATGWQCIFRSRSIQGPYEEKTVLAQRGSAINGPHQGALVDTPDGDWWFIHFQDKDLYGRIVHLQPVRWEDDWPLIGEAQDEAGVGRPVLHHRKLLPGGDFPAVPQDSDEFESETLGFQWQWHGNHEADWHSFSERGGHLRLRPHFALNGNIAKAPNLLLQKFPASEFEVETRIEIPHDHASLHSGLVVAGENMAALDAQHIDGKYRLSLMISGESLGALELAAPSLILKLKVGGGGVCRLGLAMSETPFYQIGPSFPATPGRWIGAKVGIYCVTTDVLDPSGYADFA</sequence>
<reference evidence="6 7" key="1">
    <citation type="submission" date="2022-10" db="EMBL/GenBank/DDBJ databases">
        <title>Luteolibacter arcticus strain CCTCC AB 2014275, whole genome shotgun sequencing project.</title>
        <authorList>
            <person name="Zhao G."/>
            <person name="Shen L."/>
        </authorList>
    </citation>
    <scope>NUCLEOTIDE SEQUENCE [LARGE SCALE GENOMIC DNA]</scope>
    <source>
        <strain evidence="6 7">CCTCC AB 2014275</strain>
    </source>
</reference>
<organism evidence="6 7">
    <name type="scientific">Luteolibacter arcticus</name>
    <dbReference type="NCBI Taxonomy" id="1581411"/>
    <lineage>
        <taxon>Bacteria</taxon>
        <taxon>Pseudomonadati</taxon>
        <taxon>Verrucomicrobiota</taxon>
        <taxon>Verrucomicrobiia</taxon>
        <taxon>Verrucomicrobiales</taxon>
        <taxon>Verrucomicrobiaceae</taxon>
        <taxon>Luteolibacter</taxon>
    </lineage>
</organism>
<feature type="domain" description="Beta-xylosidase C-terminal Concanavalin A-like" evidence="5">
    <location>
        <begin position="322"/>
        <end position="501"/>
    </location>
</feature>
<dbReference type="InterPro" id="IPR006710">
    <property type="entry name" value="Glyco_hydro_43"/>
</dbReference>
<dbReference type="Gene3D" id="2.115.10.20">
    <property type="entry name" value="Glycosyl hydrolase domain, family 43"/>
    <property type="match status" value="1"/>
</dbReference>
<dbReference type="PANTHER" id="PTHR42812">
    <property type="entry name" value="BETA-XYLOSIDASE"/>
    <property type="match status" value="1"/>
</dbReference>
<proteinExistence type="inferred from homology"/>
<evidence type="ECO:0000256" key="4">
    <source>
        <dbReference type="RuleBase" id="RU361187"/>
    </source>
</evidence>
<dbReference type="RefSeq" id="WP_264489075.1">
    <property type="nucleotide sequence ID" value="NZ_JAPDDT010000010.1"/>
</dbReference>
<evidence type="ECO:0000313" key="7">
    <source>
        <dbReference type="Proteomes" id="UP001320876"/>
    </source>
</evidence>
<dbReference type="InterPro" id="IPR013320">
    <property type="entry name" value="ConA-like_dom_sf"/>
</dbReference>
<dbReference type="Pfam" id="PF04616">
    <property type="entry name" value="Glyco_hydro_43"/>
    <property type="match status" value="1"/>
</dbReference>
<accession>A0ABT3GN74</accession>
<comment type="caution">
    <text evidence="6">The sequence shown here is derived from an EMBL/GenBank/DDBJ whole genome shotgun (WGS) entry which is preliminary data.</text>
</comment>
<comment type="similarity">
    <text evidence="1 4">Belongs to the glycosyl hydrolase 43 family.</text>
</comment>
<keyword evidence="7" id="KW-1185">Reference proteome</keyword>
<dbReference type="Proteomes" id="UP001320876">
    <property type="component" value="Unassembled WGS sequence"/>
</dbReference>
<dbReference type="PANTHER" id="PTHR42812:SF12">
    <property type="entry name" value="BETA-XYLOSIDASE-RELATED"/>
    <property type="match status" value="1"/>
</dbReference>
<dbReference type="Gene3D" id="2.60.120.200">
    <property type="match status" value="1"/>
</dbReference>
<evidence type="ECO:0000313" key="6">
    <source>
        <dbReference type="EMBL" id="MCW1924968.1"/>
    </source>
</evidence>
<dbReference type="GO" id="GO:0016787">
    <property type="term" value="F:hydrolase activity"/>
    <property type="evidence" value="ECO:0007669"/>
    <property type="project" value="UniProtKB-KW"/>
</dbReference>
<protein>
    <submittedName>
        <fullName evidence="6">Glycoside hydrolase 43 family protein</fullName>
    </submittedName>
</protein>
<dbReference type="Pfam" id="PF17851">
    <property type="entry name" value="GH43_C2"/>
    <property type="match status" value="1"/>
</dbReference>
<dbReference type="InterPro" id="IPR023296">
    <property type="entry name" value="Glyco_hydro_beta-prop_sf"/>
</dbReference>